<proteinExistence type="predicted"/>
<dbReference type="AlphaFoldDB" id="A0A256SQT3"/>
<feature type="compositionally biased region" description="Basic and acidic residues" evidence="1">
    <location>
        <begin position="152"/>
        <end position="162"/>
    </location>
</feature>
<dbReference type="RefSeq" id="WP_094537051.1">
    <property type="nucleotide sequence ID" value="NZ_NGPL01000029.1"/>
</dbReference>
<protein>
    <submittedName>
        <fullName evidence="2">Uncharacterized protein</fullName>
    </submittedName>
</protein>
<sequence length="162" mass="18695">MKIKEAVNRIESTSKSMFAWEHEGYIHITFNTFTILVVPYEAKTMFDCHFVNPNLELPADVKAQISGIIGKFLRTPIKERYPEKKYRLRWIDYKHDIGDSFDSPETYLGRASDDCGGTYWTTYSIDGAETFTESELNQLKKDNPRLAPAIDAMKEPAEDKDE</sequence>
<gene>
    <name evidence="2" type="ORF">CBF96_05145</name>
</gene>
<evidence type="ECO:0000313" key="2">
    <source>
        <dbReference type="EMBL" id="OYS69207.1"/>
    </source>
</evidence>
<reference evidence="2 3" key="2">
    <citation type="submission" date="2017-09" db="EMBL/GenBank/DDBJ databases">
        <title>Tripartite evolution among Lactobacillus johnsonii, Lactobacillus taiwanensis, Lactobacillus reuteri and their rodent host.</title>
        <authorList>
            <person name="Wang T."/>
            <person name="Knowles S."/>
            <person name="Cheng C."/>
        </authorList>
    </citation>
    <scope>NUCLEOTIDE SEQUENCE [LARGE SCALE GENOMIC DNA]</scope>
    <source>
        <strain evidence="2 3">114h</strain>
    </source>
</reference>
<reference evidence="3" key="1">
    <citation type="submission" date="2017-05" db="EMBL/GenBank/DDBJ databases">
        <authorList>
            <person name="Lin X.B."/>
            <person name="Stothard P."/>
            <person name="Tasseva G."/>
            <person name="Walter J."/>
        </authorList>
    </citation>
    <scope>NUCLEOTIDE SEQUENCE [LARGE SCALE GENOMIC DNA]</scope>
    <source>
        <strain evidence="3">114h</strain>
    </source>
</reference>
<dbReference type="Proteomes" id="UP000215747">
    <property type="component" value="Unassembled WGS sequence"/>
</dbReference>
<evidence type="ECO:0000313" key="3">
    <source>
        <dbReference type="Proteomes" id="UP000215747"/>
    </source>
</evidence>
<comment type="caution">
    <text evidence="2">The sequence shown here is derived from an EMBL/GenBank/DDBJ whole genome shotgun (WGS) entry which is preliminary data.</text>
</comment>
<feature type="region of interest" description="Disordered" evidence="1">
    <location>
        <begin position="142"/>
        <end position="162"/>
    </location>
</feature>
<organism evidence="2 3">
    <name type="scientific">Limosilactobacillus reuteri</name>
    <name type="common">Lactobacillus reuteri</name>
    <dbReference type="NCBI Taxonomy" id="1598"/>
    <lineage>
        <taxon>Bacteria</taxon>
        <taxon>Bacillati</taxon>
        <taxon>Bacillota</taxon>
        <taxon>Bacilli</taxon>
        <taxon>Lactobacillales</taxon>
        <taxon>Lactobacillaceae</taxon>
        <taxon>Limosilactobacillus</taxon>
    </lineage>
</organism>
<name>A0A256SQT3_LIMRT</name>
<dbReference type="EMBL" id="NGPL01000029">
    <property type="protein sequence ID" value="OYS69207.1"/>
    <property type="molecule type" value="Genomic_DNA"/>
</dbReference>
<evidence type="ECO:0000256" key="1">
    <source>
        <dbReference type="SAM" id="MobiDB-lite"/>
    </source>
</evidence>
<accession>A0A256SQT3</accession>